<evidence type="ECO:0000256" key="1">
    <source>
        <dbReference type="ARBA" id="ARBA00023015"/>
    </source>
</evidence>
<evidence type="ECO:0000256" key="4">
    <source>
        <dbReference type="ARBA" id="ARBA00023163"/>
    </source>
</evidence>
<dbReference type="InterPro" id="IPR037923">
    <property type="entry name" value="HTH-like"/>
</dbReference>
<dbReference type="SUPFAM" id="SSF46689">
    <property type="entry name" value="Homeodomain-like"/>
    <property type="match status" value="2"/>
</dbReference>
<gene>
    <name evidence="6" type="ORF">SAMN05216574_11221</name>
</gene>
<evidence type="ECO:0000313" key="7">
    <source>
        <dbReference type="Proteomes" id="UP000198589"/>
    </source>
</evidence>
<sequence>MARRSVDGVPVYGYARLPGVPSINVVRTAGQHRPAGGWTRERAHAHDFLVLAYAERGGGRLQIDGRTWSVGDGDAFVVAPGEVVTPEWDGAAESVVWSADFPADALDPRTARALQSWRAHPLLFPFVGRRSGGVQRLRVPAAARPRWSARFAELDGELRERGDGYAEAAPALLTLLLVDLARVAADVPGHLRLDGEPLLAEVFDVIERRFPEAISLRDVAAAVGLSPGHLTTLVGRRTGRTVQQWITERRLAEARRLLVETDATVASIAARTGYRDAGYLTRRFRAAYGTTPQAWRRAPRPQH</sequence>
<evidence type="ECO:0000259" key="5">
    <source>
        <dbReference type="PROSITE" id="PS01124"/>
    </source>
</evidence>
<proteinExistence type="predicted"/>
<keyword evidence="7" id="KW-1185">Reference proteome</keyword>
<keyword evidence="2 6" id="KW-0238">DNA-binding</keyword>
<organism evidence="6 7">
    <name type="scientific">Blastococcus tunisiensis</name>
    <dbReference type="NCBI Taxonomy" id="1798228"/>
    <lineage>
        <taxon>Bacteria</taxon>
        <taxon>Bacillati</taxon>
        <taxon>Actinomycetota</taxon>
        <taxon>Actinomycetes</taxon>
        <taxon>Geodermatophilales</taxon>
        <taxon>Geodermatophilaceae</taxon>
        <taxon>Blastococcus</taxon>
    </lineage>
</organism>
<dbReference type="Gene3D" id="1.10.10.60">
    <property type="entry name" value="Homeodomain-like"/>
    <property type="match status" value="1"/>
</dbReference>
<protein>
    <submittedName>
        <fullName evidence="6">AraC-type DNA-binding protein</fullName>
    </submittedName>
</protein>
<dbReference type="Pfam" id="PF02311">
    <property type="entry name" value="AraC_binding"/>
    <property type="match status" value="1"/>
</dbReference>
<dbReference type="InterPro" id="IPR018060">
    <property type="entry name" value="HTH_AraC"/>
</dbReference>
<name>A0A1I2HYT9_9ACTN</name>
<accession>A0A1I2HYT9</accession>
<dbReference type="Gene3D" id="2.60.120.10">
    <property type="entry name" value="Jelly Rolls"/>
    <property type="match status" value="1"/>
</dbReference>
<dbReference type="InterPro" id="IPR050204">
    <property type="entry name" value="AraC_XylS_family_regulators"/>
</dbReference>
<dbReference type="GO" id="GO:0003700">
    <property type="term" value="F:DNA-binding transcription factor activity"/>
    <property type="evidence" value="ECO:0007669"/>
    <property type="project" value="InterPro"/>
</dbReference>
<reference evidence="7" key="1">
    <citation type="submission" date="2016-10" db="EMBL/GenBank/DDBJ databases">
        <authorList>
            <person name="Varghese N."/>
            <person name="Submissions S."/>
        </authorList>
    </citation>
    <scope>NUCLEOTIDE SEQUENCE [LARGE SCALE GENOMIC DNA]</scope>
    <source>
        <strain evidence="7">DSM 46838</strain>
    </source>
</reference>
<dbReference type="RefSeq" id="WP_092200580.1">
    <property type="nucleotide sequence ID" value="NZ_FOND01000012.1"/>
</dbReference>
<dbReference type="PANTHER" id="PTHR46796">
    <property type="entry name" value="HTH-TYPE TRANSCRIPTIONAL ACTIVATOR RHAS-RELATED"/>
    <property type="match status" value="1"/>
</dbReference>
<dbReference type="OrthoDB" id="9799345at2"/>
<keyword evidence="3" id="KW-0010">Activator</keyword>
<keyword evidence="1" id="KW-0805">Transcription regulation</keyword>
<evidence type="ECO:0000256" key="3">
    <source>
        <dbReference type="ARBA" id="ARBA00023159"/>
    </source>
</evidence>
<dbReference type="GO" id="GO:0043565">
    <property type="term" value="F:sequence-specific DNA binding"/>
    <property type="evidence" value="ECO:0007669"/>
    <property type="project" value="InterPro"/>
</dbReference>
<dbReference type="InterPro" id="IPR018062">
    <property type="entry name" value="HTH_AraC-typ_CS"/>
</dbReference>
<keyword evidence="4" id="KW-0804">Transcription</keyword>
<dbReference type="PROSITE" id="PS00041">
    <property type="entry name" value="HTH_ARAC_FAMILY_1"/>
    <property type="match status" value="1"/>
</dbReference>
<dbReference type="InterPro" id="IPR014710">
    <property type="entry name" value="RmlC-like_jellyroll"/>
</dbReference>
<dbReference type="InterPro" id="IPR003313">
    <property type="entry name" value="AraC-bd"/>
</dbReference>
<dbReference type="Proteomes" id="UP000198589">
    <property type="component" value="Unassembled WGS sequence"/>
</dbReference>
<dbReference type="AlphaFoldDB" id="A0A1I2HYT9"/>
<dbReference type="SMART" id="SM00342">
    <property type="entry name" value="HTH_ARAC"/>
    <property type="match status" value="1"/>
</dbReference>
<evidence type="ECO:0000256" key="2">
    <source>
        <dbReference type="ARBA" id="ARBA00023125"/>
    </source>
</evidence>
<dbReference type="PROSITE" id="PS01124">
    <property type="entry name" value="HTH_ARAC_FAMILY_2"/>
    <property type="match status" value="1"/>
</dbReference>
<evidence type="ECO:0000313" key="6">
    <source>
        <dbReference type="EMBL" id="SFF35174.1"/>
    </source>
</evidence>
<dbReference type="EMBL" id="FOND01000012">
    <property type="protein sequence ID" value="SFF35174.1"/>
    <property type="molecule type" value="Genomic_DNA"/>
</dbReference>
<dbReference type="STRING" id="1798228.SAMN05216574_11221"/>
<feature type="domain" description="HTH araC/xylS-type" evidence="5">
    <location>
        <begin position="200"/>
        <end position="298"/>
    </location>
</feature>
<dbReference type="Pfam" id="PF12833">
    <property type="entry name" value="HTH_18"/>
    <property type="match status" value="1"/>
</dbReference>
<dbReference type="SUPFAM" id="SSF51215">
    <property type="entry name" value="Regulatory protein AraC"/>
    <property type="match status" value="1"/>
</dbReference>
<dbReference type="InterPro" id="IPR009057">
    <property type="entry name" value="Homeodomain-like_sf"/>
</dbReference>